<keyword evidence="2" id="KW-1185">Reference proteome</keyword>
<gene>
    <name evidence="1" type="ORF">ACFFJ6_05475</name>
</gene>
<evidence type="ECO:0000313" key="1">
    <source>
        <dbReference type="EMBL" id="MFC0239904.1"/>
    </source>
</evidence>
<dbReference type="EMBL" id="JBHLWM010000001">
    <property type="protein sequence ID" value="MFC0239904.1"/>
    <property type="molecule type" value="Genomic_DNA"/>
</dbReference>
<accession>A0ABV6ENX8</accession>
<dbReference type="Proteomes" id="UP001589775">
    <property type="component" value="Unassembled WGS sequence"/>
</dbReference>
<dbReference type="RefSeq" id="WP_378385158.1">
    <property type="nucleotide sequence ID" value="NZ_JBHLWM010000001.1"/>
</dbReference>
<proteinExistence type="predicted"/>
<evidence type="ECO:0000313" key="2">
    <source>
        <dbReference type="Proteomes" id="UP001589775"/>
    </source>
</evidence>
<comment type="caution">
    <text evidence="1">The sequence shown here is derived from an EMBL/GenBank/DDBJ whole genome shotgun (WGS) entry which is preliminary data.</text>
</comment>
<protein>
    <submittedName>
        <fullName evidence="1">Uncharacterized protein</fullName>
    </submittedName>
</protein>
<sequence length="51" mass="5565">MQRELDRLKSLGIIVLLALAVFAYGLYTDITLTRCVRGSVTAMFGLCAKGD</sequence>
<name>A0ABV6ENX8_9BRAD</name>
<organism evidence="1 2">
    <name type="scientific">Rhodopseudomonas telluris</name>
    <dbReference type="NCBI Taxonomy" id="644215"/>
    <lineage>
        <taxon>Bacteria</taxon>
        <taxon>Pseudomonadati</taxon>
        <taxon>Pseudomonadota</taxon>
        <taxon>Alphaproteobacteria</taxon>
        <taxon>Hyphomicrobiales</taxon>
        <taxon>Nitrobacteraceae</taxon>
        <taxon>Rhodopseudomonas</taxon>
    </lineage>
</organism>
<reference evidence="1 2" key="1">
    <citation type="submission" date="2024-09" db="EMBL/GenBank/DDBJ databases">
        <authorList>
            <person name="Sun Q."/>
            <person name="Mori K."/>
        </authorList>
    </citation>
    <scope>NUCLEOTIDE SEQUENCE [LARGE SCALE GENOMIC DNA]</scope>
    <source>
        <strain evidence="1 2">KCTC 23279</strain>
    </source>
</reference>